<proteinExistence type="inferred from homology"/>
<name>A0A9W8XDI3_9PLEO</name>
<dbReference type="SUPFAM" id="SSF143113">
    <property type="entry name" value="NAP-like"/>
    <property type="match status" value="1"/>
</dbReference>
<evidence type="ECO:0000256" key="2">
    <source>
        <dbReference type="RuleBase" id="RU003876"/>
    </source>
</evidence>
<dbReference type="Proteomes" id="UP001140513">
    <property type="component" value="Unassembled WGS sequence"/>
</dbReference>
<organism evidence="4 5">
    <name type="scientific">Didymosphaeria variabile</name>
    <dbReference type="NCBI Taxonomy" id="1932322"/>
    <lineage>
        <taxon>Eukaryota</taxon>
        <taxon>Fungi</taxon>
        <taxon>Dikarya</taxon>
        <taxon>Ascomycota</taxon>
        <taxon>Pezizomycotina</taxon>
        <taxon>Dothideomycetes</taxon>
        <taxon>Pleosporomycetidae</taxon>
        <taxon>Pleosporales</taxon>
        <taxon>Massarineae</taxon>
        <taxon>Didymosphaeriaceae</taxon>
        <taxon>Didymosphaeria</taxon>
    </lineage>
</organism>
<dbReference type="Pfam" id="PF00956">
    <property type="entry name" value="NAP"/>
    <property type="match status" value="1"/>
</dbReference>
<dbReference type="EMBL" id="JAPEUX010000008">
    <property type="protein sequence ID" value="KAJ4346844.1"/>
    <property type="molecule type" value="Genomic_DNA"/>
</dbReference>
<reference evidence="4" key="1">
    <citation type="submission" date="2022-10" db="EMBL/GenBank/DDBJ databases">
        <title>Tapping the CABI collections for fungal endophytes: first genome assemblies for Collariella, Neodidymelliopsis, Ascochyta clinopodiicola, Didymella pomorum, Didymosphaeria variabile, Neocosmospora piperis and Neocucurbitaria cava.</title>
        <authorList>
            <person name="Hill R."/>
        </authorList>
    </citation>
    <scope>NUCLEOTIDE SEQUENCE</scope>
    <source>
        <strain evidence="4">IMI 356815</strain>
    </source>
</reference>
<gene>
    <name evidence="4" type="ORF">N0V89_010776</name>
</gene>
<sequence>MVENIDPEEVLARFEELSVLEADFDDVELELIRKSDALNAPLWKKRAEVIAKIPHFWTLVFEQAPPELDSFILPSDAQIFAECFETLEVTRFEIDDPKGSPRSVSLKFGFGDNEYFEDKVLEKKFWFRKSRDWEGLVSEPVKINWKKGQDPTGGLTDAAIKLAEARKKANAASNKAKESELPEYKKLVAMIEESTEASPSFFAWFAFVSDYRWVSAEESEQAAKEDAERLEKLKRGEKVEEPEDEEDDATDYQETEVFPQGGEIATLIAEDLWPSAIKYYKQSHEQDGDDLSEIDVEDMDEDEDESGDEIDIRGLVGKGRTGSPPAKKQRKA</sequence>
<dbReference type="AlphaFoldDB" id="A0A9W8XDI3"/>
<dbReference type="InterPro" id="IPR002164">
    <property type="entry name" value="NAP_family"/>
</dbReference>
<dbReference type="Gene3D" id="3.30.1120.90">
    <property type="entry name" value="Nucleosome assembly protein"/>
    <property type="match status" value="1"/>
</dbReference>
<keyword evidence="5" id="KW-1185">Reference proteome</keyword>
<evidence type="ECO:0000256" key="3">
    <source>
        <dbReference type="SAM" id="MobiDB-lite"/>
    </source>
</evidence>
<feature type="compositionally biased region" description="Basic and acidic residues" evidence="3">
    <location>
        <begin position="222"/>
        <end position="239"/>
    </location>
</feature>
<dbReference type="GO" id="GO:0006334">
    <property type="term" value="P:nucleosome assembly"/>
    <property type="evidence" value="ECO:0007669"/>
    <property type="project" value="InterPro"/>
</dbReference>
<dbReference type="RefSeq" id="XP_056066644.1">
    <property type="nucleotide sequence ID" value="XM_056219517.1"/>
</dbReference>
<evidence type="ECO:0000313" key="5">
    <source>
        <dbReference type="Proteomes" id="UP001140513"/>
    </source>
</evidence>
<feature type="compositionally biased region" description="Acidic residues" evidence="3">
    <location>
        <begin position="287"/>
        <end position="309"/>
    </location>
</feature>
<evidence type="ECO:0000313" key="4">
    <source>
        <dbReference type="EMBL" id="KAJ4346844.1"/>
    </source>
</evidence>
<evidence type="ECO:0008006" key="6">
    <source>
        <dbReference type="Google" id="ProtNLM"/>
    </source>
</evidence>
<accession>A0A9W8XDI3</accession>
<comment type="caution">
    <text evidence="4">The sequence shown here is derived from an EMBL/GenBank/DDBJ whole genome shotgun (WGS) entry which is preliminary data.</text>
</comment>
<evidence type="ECO:0000256" key="1">
    <source>
        <dbReference type="ARBA" id="ARBA00009947"/>
    </source>
</evidence>
<feature type="region of interest" description="Disordered" evidence="3">
    <location>
        <begin position="222"/>
        <end position="263"/>
    </location>
</feature>
<protein>
    <recommendedName>
        <fullName evidence="6">Nap family protein</fullName>
    </recommendedName>
</protein>
<comment type="similarity">
    <text evidence="1 2">Belongs to the nucleosome assembly protein (NAP) family.</text>
</comment>
<dbReference type="GO" id="GO:0005634">
    <property type="term" value="C:nucleus"/>
    <property type="evidence" value="ECO:0007669"/>
    <property type="project" value="InterPro"/>
</dbReference>
<dbReference type="OrthoDB" id="19419at2759"/>
<feature type="compositionally biased region" description="Acidic residues" evidence="3">
    <location>
        <begin position="240"/>
        <end position="254"/>
    </location>
</feature>
<dbReference type="InterPro" id="IPR037231">
    <property type="entry name" value="NAP-like_sf"/>
</dbReference>
<dbReference type="GeneID" id="80914306"/>
<dbReference type="PANTHER" id="PTHR11875">
    <property type="entry name" value="TESTIS-SPECIFIC Y-ENCODED PROTEIN"/>
    <property type="match status" value="1"/>
</dbReference>
<feature type="region of interest" description="Disordered" evidence="3">
    <location>
        <begin position="283"/>
        <end position="332"/>
    </location>
</feature>